<evidence type="ECO:0000313" key="3">
    <source>
        <dbReference type="Proteomes" id="UP001595075"/>
    </source>
</evidence>
<name>A0ABR4CPJ6_9HELO</name>
<dbReference type="PANTHER" id="PTHR21310">
    <property type="entry name" value="AMINOGLYCOSIDE PHOSPHOTRANSFERASE-RELATED-RELATED"/>
    <property type="match status" value="1"/>
</dbReference>
<proteinExistence type="predicted"/>
<dbReference type="EMBL" id="JAZHXI010000005">
    <property type="protein sequence ID" value="KAL2071286.1"/>
    <property type="molecule type" value="Genomic_DNA"/>
</dbReference>
<evidence type="ECO:0000259" key="1">
    <source>
        <dbReference type="Pfam" id="PF01636"/>
    </source>
</evidence>
<dbReference type="Pfam" id="PF01636">
    <property type="entry name" value="APH"/>
    <property type="match status" value="1"/>
</dbReference>
<keyword evidence="3" id="KW-1185">Reference proteome</keyword>
<reference evidence="2 3" key="1">
    <citation type="journal article" date="2024" name="Commun. Biol.">
        <title>Comparative genomic analysis of thermophilic fungi reveals convergent evolutionary adaptations and gene losses.</title>
        <authorList>
            <person name="Steindorff A.S."/>
            <person name="Aguilar-Pontes M.V."/>
            <person name="Robinson A.J."/>
            <person name="Andreopoulos B."/>
            <person name="LaButti K."/>
            <person name="Kuo A."/>
            <person name="Mondo S."/>
            <person name="Riley R."/>
            <person name="Otillar R."/>
            <person name="Haridas S."/>
            <person name="Lipzen A."/>
            <person name="Grimwood J."/>
            <person name="Schmutz J."/>
            <person name="Clum A."/>
            <person name="Reid I.D."/>
            <person name="Moisan M.C."/>
            <person name="Butler G."/>
            <person name="Nguyen T.T.M."/>
            <person name="Dewar K."/>
            <person name="Conant G."/>
            <person name="Drula E."/>
            <person name="Henrissat B."/>
            <person name="Hansel C."/>
            <person name="Singer S."/>
            <person name="Hutchinson M.I."/>
            <person name="de Vries R.P."/>
            <person name="Natvig D.O."/>
            <person name="Powell A.J."/>
            <person name="Tsang A."/>
            <person name="Grigoriev I.V."/>
        </authorList>
    </citation>
    <scope>NUCLEOTIDE SEQUENCE [LARGE SCALE GENOMIC DNA]</scope>
    <source>
        <strain evidence="2 3">CBS 494.80</strain>
    </source>
</reference>
<sequence length="438" mass="49182">MEKAPPSPPLPITHNHINYKARLDFIRNLFREQYGVMEPVKIVPIDYDPTCIHRYNNFVYLIQLPPGADVLQSPSQAQQPGCVPIPKDQTSLILRLTNHAARGLAPITRVENEVGMMNLASSALQAINPSIIPRVYGWSSAGKTPQGWILQEYMNGKTIDEKTFNSLSLEKRKHILAQIAQIVKALQDFELPASITEFGGVTFNEAGEIVSAAMTTFGAGPWPTYDYAIRGRLKVALETADRNNYIKGWQANNIRSRLDKFIESGLSAQLAPLATKDEKTIVHLDLNTMNLLIDPLTHRINALIDWDFSAILHPSYEFLHSFSGCGEQLPGWSTSFSSLALRELKLHGFPSPLPNSENFDFSWETAKAWEDELERVEAKRPRTMIGVKKVADIDALLIALVPWLLDTPEVRDSLGNRLLKVREHCEKELSDLLKHLGF</sequence>
<gene>
    <name evidence="2" type="ORF">VTL71DRAFT_12521</name>
</gene>
<dbReference type="InterPro" id="IPR002575">
    <property type="entry name" value="Aminoglycoside_PTrfase"/>
</dbReference>
<dbReference type="InterPro" id="IPR051678">
    <property type="entry name" value="AGP_Transferase"/>
</dbReference>
<comment type="caution">
    <text evidence="2">The sequence shown here is derived from an EMBL/GenBank/DDBJ whole genome shotgun (WGS) entry which is preliminary data.</text>
</comment>
<dbReference type="InterPro" id="IPR011009">
    <property type="entry name" value="Kinase-like_dom_sf"/>
</dbReference>
<protein>
    <recommendedName>
        <fullName evidence="1">Aminoglycoside phosphotransferase domain-containing protein</fullName>
    </recommendedName>
</protein>
<dbReference type="Gene3D" id="3.90.1200.10">
    <property type="match status" value="1"/>
</dbReference>
<dbReference type="Proteomes" id="UP001595075">
    <property type="component" value="Unassembled WGS sequence"/>
</dbReference>
<accession>A0ABR4CPJ6</accession>
<dbReference type="PANTHER" id="PTHR21310:SF39">
    <property type="entry name" value="AMINOGLYCOSIDE PHOSPHOTRANSFERASE DOMAIN-CONTAINING PROTEIN"/>
    <property type="match status" value="1"/>
</dbReference>
<evidence type="ECO:0000313" key="2">
    <source>
        <dbReference type="EMBL" id="KAL2071286.1"/>
    </source>
</evidence>
<dbReference type="SUPFAM" id="SSF56112">
    <property type="entry name" value="Protein kinase-like (PK-like)"/>
    <property type="match status" value="1"/>
</dbReference>
<organism evidence="2 3">
    <name type="scientific">Oculimacula yallundae</name>
    <dbReference type="NCBI Taxonomy" id="86028"/>
    <lineage>
        <taxon>Eukaryota</taxon>
        <taxon>Fungi</taxon>
        <taxon>Dikarya</taxon>
        <taxon>Ascomycota</taxon>
        <taxon>Pezizomycotina</taxon>
        <taxon>Leotiomycetes</taxon>
        <taxon>Helotiales</taxon>
        <taxon>Ploettnerulaceae</taxon>
        <taxon>Oculimacula</taxon>
    </lineage>
</organism>
<feature type="domain" description="Aminoglycoside phosphotransferase" evidence="1">
    <location>
        <begin position="91"/>
        <end position="332"/>
    </location>
</feature>